<dbReference type="NCBIfam" id="NF038324">
    <property type="entry name" value="DrmB_fam"/>
    <property type="match status" value="1"/>
</dbReference>
<evidence type="ECO:0000259" key="1">
    <source>
        <dbReference type="Pfam" id="PF09369"/>
    </source>
</evidence>
<dbReference type="Pfam" id="PF09369">
    <property type="entry name" value="MZB"/>
    <property type="match status" value="1"/>
</dbReference>
<dbReference type="InterPro" id="IPR047721">
    <property type="entry name" value="DrmB"/>
</dbReference>
<dbReference type="EMBL" id="UOEX01000351">
    <property type="protein sequence ID" value="VAW40739.1"/>
    <property type="molecule type" value="Genomic_DNA"/>
</dbReference>
<feature type="domain" description="MrfA-like Zn-binding" evidence="1">
    <location>
        <begin position="479"/>
        <end position="577"/>
    </location>
</feature>
<accession>A0A3B0VV75</accession>
<organism evidence="2">
    <name type="scientific">hydrothermal vent metagenome</name>
    <dbReference type="NCBI Taxonomy" id="652676"/>
    <lineage>
        <taxon>unclassified sequences</taxon>
        <taxon>metagenomes</taxon>
        <taxon>ecological metagenomes</taxon>
    </lineage>
</organism>
<reference evidence="2" key="1">
    <citation type="submission" date="2018-06" db="EMBL/GenBank/DDBJ databases">
        <authorList>
            <person name="Zhirakovskaya E."/>
        </authorList>
    </citation>
    <scope>NUCLEOTIDE SEQUENCE</scope>
</reference>
<sequence length="612" mass="69231">MNEEYLPIRLSHLISYYSVGSIIRGPEYLLSVKDIREWTDSSGSPGGRIINYVDRVRSALGIEQKLREPPLAQELDNGLIDGVCVPAVRFPRWMRCPKCGLLHYTPWRDLAADEKPHCSETNTDICRDSPELEQVPWVMVHPDGHLADVPWHRLAHYAPNNEQQQCRADRQKAYLRIREVGTDLELFCGRADCRARYRFQKGFKIPFGSQTWRQPWIFAPPDKDGNGIAEIMEINDARVYSPQTCSALVIPPESRIRQGAVVGRLYCSRYYKQIKKARTPLARKGLINTVAMEFRCTSAQIGEALQEIKKGYPNYGKNVTQGILLEDEYLALMREILDLRDDEDFVTRHHIAAWRSLAQKFPEGTKLHKIAGSIETITAVNRLKEIMVFVGFQRKAGTEEEAVLVPPDIIGESDWLPAIKLYGEGIFFNFQEDIMSRWEKQPAIKELAEKFRQRYVTTGLKFEPDITPSARFLFLHTMAHLLIRQLETKSGYPAASLKERIYCSAGKKAMSGILIYIAVPDIAGSLGGLAELAEPRRFLQLLSSVFDHAEWCSLDPVCSEHEGQGPHLLNRAACHACALIPEPSCACGNILLDRTFIHGDELSGIPPFLDAV</sequence>
<evidence type="ECO:0000313" key="2">
    <source>
        <dbReference type="EMBL" id="VAW40739.1"/>
    </source>
</evidence>
<name>A0A3B0VV75_9ZZZZ</name>
<proteinExistence type="predicted"/>
<dbReference type="InterPro" id="IPR018973">
    <property type="entry name" value="MZB"/>
</dbReference>
<gene>
    <name evidence="2" type="ORF">MNBD_DELTA03-828</name>
</gene>
<protein>
    <recommendedName>
        <fullName evidence="1">MrfA-like Zn-binding domain-containing protein</fullName>
    </recommendedName>
</protein>
<dbReference type="AlphaFoldDB" id="A0A3B0VV75"/>